<feature type="transmembrane region" description="Helical" evidence="9">
    <location>
        <begin position="263"/>
        <end position="292"/>
    </location>
</feature>
<dbReference type="Pfam" id="PF01594">
    <property type="entry name" value="AI-2E_transport"/>
    <property type="match status" value="1"/>
</dbReference>
<organism evidence="10 11">
    <name type="scientific">Lysinibacter cavernae</name>
    <dbReference type="NCBI Taxonomy" id="1640652"/>
    <lineage>
        <taxon>Bacteria</taxon>
        <taxon>Bacillati</taxon>
        <taxon>Actinomycetota</taxon>
        <taxon>Actinomycetes</taxon>
        <taxon>Micrococcales</taxon>
        <taxon>Microbacteriaceae</taxon>
        <taxon>Lysinibacter</taxon>
    </lineage>
</organism>
<dbReference type="Proteomes" id="UP000541033">
    <property type="component" value="Unassembled WGS sequence"/>
</dbReference>
<proteinExistence type="inferred from homology"/>
<comment type="caution">
    <text evidence="10">The sequence shown here is derived from an EMBL/GenBank/DDBJ whole genome shotgun (WGS) entry which is preliminary data.</text>
</comment>
<comment type="subcellular location">
    <subcellularLocation>
        <location evidence="1">Cell membrane</location>
        <topology evidence="1">Multi-pass membrane protein</topology>
    </subcellularLocation>
</comment>
<keyword evidence="7 9" id="KW-0472">Membrane</keyword>
<dbReference type="AlphaFoldDB" id="A0A7X5TSW2"/>
<feature type="transmembrane region" description="Helical" evidence="9">
    <location>
        <begin position="178"/>
        <end position="198"/>
    </location>
</feature>
<reference evidence="10 11" key="1">
    <citation type="submission" date="2020-02" db="EMBL/GenBank/DDBJ databases">
        <title>Sequencing the genomes of 1000 actinobacteria strains.</title>
        <authorList>
            <person name="Klenk H.-P."/>
        </authorList>
    </citation>
    <scope>NUCLEOTIDE SEQUENCE [LARGE SCALE GENOMIC DNA]</scope>
    <source>
        <strain evidence="10 11">DSM 27960</strain>
    </source>
</reference>
<dbReference type="EMBL" id="JAAMOX010000001">
    <property type="protein sequence ID" value="NIH53485.1"/>
    <property type="molecule type" value="Genomic_DNA"/>
</dbReference>
<feature type="region of interest" description="Disordered" evidence="8">
    <location>
        <begin position="375"/>
        <end position="418"/>
    </location>
</feature>
<keyword evidence="3" id="KW-0813">Transport</keyword>
<evidence type="ECO:0000256" key="3">
    <source>
        <dbReference type="ARBA" id="ARBA00022448"/>
    </source>
</evidence>
<evidence type="ECO:0000256" key="7">
    <source>
        <dbReference type="ARBA" id="ARBA00023136"/>
    </source>
</evidence>
<evidence type="ECO:0000256" key="2">
    <source>
        <dbReference type="ARBA" id="ARBA00009773"/>
    </source>
</evidence>
<keyword evidence="4" id="KW-1003">Cell membrane</keyword>
<evidence type="ECO:0000313" key="10">
    <source>
        <dbReference type="EMBL" id="NIH53485.1"/>
    </source>
</evidence>
<evidence type="ECO:0000256" key="6">
    <source>
        <dbReference type="ARBA" id="ARBA00022989"/>
    </source>
</evidence>
<dbReference type="PANTHER" id="PTHR21716">
    <property type="entry name" value="TRANSMEMBRANE PROTEIN"/>
    <property type="match status" value="1"/>
</dbReference>
<gene>
    <name evidence="10" type="ORF">FHX76_001353</name>
</gene>
<feature type="compositionally biased region" description="Low complexity" evidence="8">
    <location>
        <begin position="396"/>
        <end position="410"/>
    </location>
</feature>
<evidence type="ECO:0000256" key="1">
    <source>
        <dbReference type="ARBA" id="ARBA00004651"/>
    </source>
</evidence>
<feature type="transmembrane region" description="Helical" evidence="9">
    <location>
        <begin position="91"/>
        <end position="113"/>
    </location>
</feature>
<sequence length="418" mass="44467">MAENEYTTPPEPARIVAEPARNEVRDAVPFGVRIAAAWSWRILLIAAALTLILWAVVSLRIVVIPVIIAVLLAALLVPLQRRLIKWKFPKWSAVVISILSLLAGVTLLVFLIITQFRSGFDNLKDRSAMAYHELLNWLTGAPFNLSQSQIDKFIDDFVGNLNTDRDFFLTGALSVTSTLSHVVAGLLLTLFTTLFFLIDGARIWRWFVGFMPTRARAATDGAGRAAWVSVGSYVRVQIFVAFVDAVGIGLGAVILQLPLAIPIAVLVFLGSFIPFLGAITTGALAAFVALVYEGPVTALIMLGIVVLVNQIEGHVLQPLVMGSAVRVHPLGVVLAVSAGTLVAGIPGALFAVPIVAGLNSVVNYLTAGTWKGLPDPLADTHGPPKTKPETPPLPQASSAAADVAGANNNADHTKDTSE</sequence>
<feature type="transmembrane region" description="Helical" evidence="9">
    <location>
        <begin position="62"/>
        <end position="79"/>
    </location>
</feature>
<comment type="similarity">
    <text evidence="2">Belongs to the autoinducer-2 exporter (AI-2E) (TC 2.A.86) family.</text>
</comment>
<feature type="transmembrane region" description="Helical" evidence="9">
    <location>
        <begin position="38"/>
        <end position="56"/>
    </location>
</feature>
<evidence type="ECO:0000313" key="11">
    <source>
        <dbReference type="Proteomes" id="UP000541033"/>
    </source>
</evidence>
<evidence type="ECO:0000256" key="5">
    <source>
        <dbReference type="ARBA" id="ARBA00022692"/>
    </source>
</evidence>
<dbReference type="GO" id="GO:0055085">
    <property type="term" value="P:transmembrane transport"/>
    <property type="evidence" value="ECO:0007669"/>
    <property type="project" value="TreeGrafter"/>
</dbReference>
<evidence type="ECO:0000256" key="9">
    <source>
        <dbReference type="SAM" id="Phobius"/>
    </source>
</evidence>
<keyword evidence="11" id="KW-1185">Reference proteome</keyword>
<dbReference type="RefSeq" id="WP_167149128.1">
    <property type="nucleotide sequence ID" value="NZ_JAAMOX010000001.1"/>
</dbReference>
<name>A0A7X5TSW2_9MICO</name>
<evidence type="ECO:0000256" key="4">
    <source>
        <dbReference type="ARBA" id="ARBA00022475"/>
    </source>
</evidence>
<keyword evidence="6 9" id="KW-1133">Transmembrane helix</keyword>
<keyword evidence="5 9" id="KW-0812">Transmembrane</keyword>
<evidence type="ECO:0000256" key="8">
    <source>
        <dbReference type="SAM" id="MobiDB-lite"/>
    </source>
</evidence>
<accession>A0A7X5TSW2</accession>
<dbReference type="PANTHER" id="PTHR21716:SF53">
    <property type="entry name" value="PERMEASE PERM-RELATED"/>
    <property type="match status" value="1"/>
</dbReference>
<protein>
    <submittedName>
        <fullName evidence="10">Putative PurR-regulated permease PerM</fullName>
    </submittedName>
</protein>
<dbReference type="InterPro" id="IPR002549">
    <property type="entry name" value="AI-2E-like"/>
</dbReference>
<feature type="transmembrane region" description="Helical" evidence="9">
    <location>
        <begin position="332"/>
        <end position="356"/>
    </location>
</feature>
<dbReference type="GO" id="GO:0005886">
    <property type="term" value="C:plasma membrane"/>
    <property type="evidence" value="ECO:0007669"/>
    <property type="project" value="UniProtKB-SubCell"/>
</dbReference>